<keyword evidence="3" id="KW-1185">Reference proteome</keyword>
<organism evidence="2 3">
    <name type="scientific">Laccaria amethystina LaAM-08-1</name>
    <dbReference type="NCBI Taxonomy" id="1095629"/>
    <lineage>
        <taxon>Eukaryota</taxon>
        <taxon>Fungi</taxon>
        <taxon>Dikarya</taxon>
        <taxon>Basidiomycota</taxon>
        <taxon>Agaricomycotina</taxon>
        <taxon>Agaricomycetes</taxon>
        <taxon>Agaricomycetidae</taxon>
        <taxon>Agaricales</taxon>
        <taxon>Agaricineae</taxon>
        <taxon>Hydnangiaceae</taxon>
        <taxon>Laccaria</taxon>
    </lineage>
</organism>
<dbReference type="HOGENOM" id="CLU_2237029_0_0_1"/>
<feature type="region of interest" description="Disordered" evidence="1">
    <location>
        <begin position="31"/>
        <end position="105"/>
    </location>
</feature>
<protein>
    <submittedName>
        <fullName evidence="2">Uncharacterized protein</fullName>
    </submittedName>
</protein>
<reference evidence="2 3" key="1">
    <citation type="submission" date="2014-04" db="EMBL/GenBank/DDBJ databases">
        <authorList>
            <consortium name="DOE Joint Genome Institute"/>
            <person name="Kuo A."/>
            <person name="Kohler A."/>
            <person name="Nagy L.G."/>
            <person name="Floudas D."/>
            <person name="Copeland A."/>
            <person name="Barry K.W."/>
            <person name="Cichocki N."/>
            <person name="Veneault-Fourrey C."/>
            <person name="LaButti K."/>
            <person name="Lindquist E.A."/>
            <person name="Lipzen A."/>
            <person name="Lundell T."/>
            <person name="Morin E."/>
            <person name="Murat C."/>
            <person name="Sun H."/>
            <person name="Tunlid A."/>
            <person name="Henrissat B."/>
            <person name="Grigoriev I.V."/>
            <person name="Hibbett D.S."/>
            <person name="Martin F."/>
            <person name="Nordberg H.P."/>
            <person name="Cantor M.N."/>
            <person name="Hua S.X."/>
        </authorList>
    </citation>
    <scope>NUCLEOTIDE SEQUENCE [LARGE SCALE GENOMIC DNA]</scope>
    <source>
        <strain evidence="2 3">LaAM-08-1</strain>
    </source>
</reference>
<dbReference type="EMBL" id="KN838565">
    <property type="protein sequence ID" value="KIK04901.1"/>
    <property type="molecule type" value="Genomic_DNA"/>
</dbReference>
<name>A0A0C9XIP3_9AGAR</name>
<gene>
    <name evidence="2" type="ORF">K443DRAFT_4254</name>
</gene>
<dbReference type="Proteomes" id="UP000054477">
    <property type="component" value="Unassembled WGS sequence"/>
</dbReference>
<feature type="compositionally biased region" description="Basic and acidic residues" evidence="1">
    <location>
        <begin position="44"/>
        <end position="60"/>
    </location>
</feature>
<proteinExistence type="predicted"/>
<accession>A0A0C9XIP3</accession>
<dbReference type="AlphaFoldDB" id="A0A0C9XIP3"/>
<feature type="compositionally biased region" description="Basic and acidic residues" evidence="1">
    <location>
        <begin position="77"/>
        <end position="105"/>
    </location>
</feature>
<evidence type="ECO:0000313" key="2">
    <source>
        <dbReference type="EMBL" id="KIK04901.1"/>
    </source>
</evidence>
<evidence type="ECO:0000256" key="1">
    <source>
        <dbReference type="SAM" id="MobiDB-lite"/>
    </source>
</evidence>
<sequence>MTFSHVIYLELARLIRRGNQTTKDEVVLHRQCGNNGEAPPTNRQQHDIRTARMTHDDKATRAPTSTNGGECPAAASREPRRPHPMNRDDRPHHHPMNHDTHTITP</sequence>
<reference evidence="3" key="2">
    <citation type="submission" date="2015-01" db="EMBL/GenBank/DDBJ databases">
        <title>Evolutionary Origins and Diversification of the Mycorrhizal Mutualists.</title>
        <authorList>
            <consortium name="DOE Joint Genome Institute"/>
            <consortium name="Mycorrhizal Genomics Consortium"/>
            <person name="Kohler A."/>
            <person name="Kuo A."/>
            <person name="Nagy L.G."/>
            <person name="Floudas D."/>
            <person name="Copeland A."/>
            <person name="Barry K.W."/>
            <person name="Cichocki N."/>
            <person name="Veneault-Fourrey C."/>
            <person name="LaButti K."/>
            <person name="Lindquist E.A."/>
            <person name="Lipzen A."/>
            <person name="Lundell T."/>
            <person name="Morin E."/>
            <person name="Murat C."/>
            <person name="Riley R."/>
            <person name="Ohm R."/>
            <person name="Sun H."/>
            <person name="Tunlid A."/>
            <person name="Henrissat B."/>
            <person name="Grigoriev I.V."/>
            <person name="Hibbett D.S."/>
            <person name="Martin F."/>
        </authorList>
    </citation>
    <scope>NUCLEOTIDE SEQUENCE [LARGE SCALE GENOMIC DNA]</scope>
    <source>
        <strain evidence="3">LaAM-08-1</strain>
    </source>
</reference>
<evidence type="ECO:0000313" key="3">
    <source>
        <dbReference type="Proteomes" id="UP000054477"/>
    </source>
</evidence>